<dbReference type="Proteomes" id="UP001213623">
    <property type="component" value="Chromosome 1"/>
</dbReference>
<comment type="similarity">
    <text evidence="1">Belongs to the SOS response-associated peptidase family.</text>
</comment>
<dbReference type="GO" id="GO:0106300">
    <property type="term" value="P:protein-DNA covalent cross-linking repair"/>
    <property type="evidence" value="ECO:0007669"/>
    <property type="project" value="InterPro"/>
</dbReference>
<feature type="region of interest" description="Disordered" evidence="8">
    <location>
        <begin position="246"/>
        <end position="293"/>
    </location>
</feature>
<evidence type="ECO:0000256" key="4">
    <source>
        <dbReference type="ARBA" id="ARBA00022801"/>
    </source>
</evidence>
<organism evidence="9 10">
    <name type="scientific">Malassezia nana</name>
    <dbReference type="NCBI Taxonomy" id="180528"/>
    <lineage>
        <taxon>Eukaryota</taxon>
        <taxon>Fungi</taxon>
        <taxon>Dikarya</taxon>
        <taxon>Basidiomycota</taxon>
        <taxon>Ustilaginomycotina</taxon>
        <taxon>Malasseziomycetes</taxon>
        <taxon>Malasseziales</taxon>
        <taxon>Malasseziaceae</taxon>
        <taxon>Malassezia</taxon>
    </lineage>
</organism>
<dbReference type="AlphaFoldDB" id="A0AAF0EG57"/>
<name>A0AAF0EG57_9BASI</name>
<keyword evidence="6" id="KW-0238">DNA-binding</keyword>
<dbReference type="EMBL" id="CP119892">
    <property type="protein sequence ID" value="WFD25812.1"/>
    <property type="molecule type" value="Genomic_DNA"/>
</dbReference>
<dbReference type="GO" id="GO:0006508">
    <property type="term" value="P:proteolysis"/>
    <property type="evidence" value="ECO:0007669"/>
    <property type="project" value="UniProtKB-KW"/>
</dbReference>
<proteinExistence type="inferred from homology"/>
<evidence type="ECO:0000256" key="5">
    <source>
        <dbReference type="ARBA" id="ARBA00023124"/>
    </source>
</evidence>
<gene>
    <name evidence="9" type="ORF">MNAN1_000778</name>
</gene>
<dbReference type="InterPro" id="IPR003738">
    <property type="entry name" value="SRAP"/>
</dbReference>
<evidence type="ECO:0000313" key="10">
    <source>
        <dbReference type="Proteomes" id="UP001213623"/>
    </source>
</evidence>
<evidence type="ECO:0000256" key="3">
    <source>
        <dbReference type="ARBA" id="ARBA00022763"/>
    </source>
</evidence>
<evidence type="ECO:0000256" key="6">
    <source>
        <dbReference type="ARBA" id="ARBA00023125"/>
    </source>
</evidence>
<dbReference type="SUPFAM" id="SSF143081">
    <property type="entry name" value="BB1717-like"/>
    <property type="match status" value="1"/>
</dbReference>
<keyword evidence="3" id="KW-0227">DNA damage</keyword>
<dbReference type="Gene3D" id="3.90.1680.10">
    <property type="entry name" value="SOS response associated peptidase-like"/>
    <property type="match status" value="1"/>
</dbReference>
<dbReference type="PANTHER" id="PTHR13604">
    <property type="entry name" value="DC12-RELATED"/>
    <property type="match status" value="1"/>
</dbReference>
<evidence type="ECO:0000256" key="8">
    <source>
        <dbReference type="SAM" id="MobiDB-lite"/>
    </source>
</evidence>
<evidence type="ECO:0008006" key="11">
    <source>
        <dbReference type="Google" id="ProtNLM"/>
    </source>
</evidence>
<dbReference type="GO" id="GO:0008233">
    <property type="term" value="F:peptidase activity"/>
    <property type="evidence" value="ECO:0007669"/>
    <property type="project" value="UniProtKB-KW"/>
</dbReference>
<reference evidence="9" key="1">
    <citation type="submission" date="2023-03" db="EMBL/GenBank/DDBJ databases">
        <title>Mating type loci evolution in Malassezia.</title>
        <authorList>
            <person name="Coelho M.A."/>
        </authorList>
    </citation>
    <scope>NUCLEOTIDE SEQUENCE</scope>
    <source>
        <strain evidence="9">CBS 9557</strain>
    </source>
</reference>
<accession>A0AAF0EG57</accession>
<dbReference type="InterPro" id="IPR036590">
    <property type="entry name" value="SRAP-like"/>
</dbReference>
<keyword evidence="7" id="KW-0456">Lyase</keyword>
<dbReference type="GO" id="GO:0003697">
    <property type="term" value="F:single-stranded DNA binding"/>
    <property type="evidence" value="ECO:0007669"/>
    <property type="project" value="InterPro"/>
</dbReference>
<dbReference type="PANTHER" id="PTHR13604:SF0">
    <property type="entry name" value="ABASIC SITE PROCESSING PROTEIN HMCES"/>
    <property type="match status" value="1"/>
</dbReference>
<evidence type="ECO:0000256" key="1">
    <source>
        <dbReference type="ARBA" id="ARBA00008136"/>
    </source>
</evidence>
<evidence type="ECO:0000256" key="2">
    <source>
        <dbReference type="ARBA" id="ARBA00022670"/>
    </source>
</evidence>
<sequence>MCGRFANGLSAHELYHIVDDVLADESLTAHDNAFEYHPTYNVAPGSMYPVVHATDSKQGASVMLETMKWGVRRDADARGVLQINARDDTILRRPWPCHTKRCLVFCQGFFEWRVLPGPGRSKRIAHFVGLSEPGRGRPTAEGSSRQLMPMAGLYTEDRGQRAFTIVTTAANAQLRFLHDRMPVILATEQLMCQWLYATDTQPLTSLLRPYAGHLDCYAVPPEVGPVGYSCRALIEPVASRRDGIEAFLGKRTTPTQPKRSDAPVQRRVKRPAASPAPTPKKARGTPSLEDFWN</sequence>
<dbReference type="Pfam" id="PF02586">
    <property type="entry name" value="SRAP"/>
    <property type="match status" value="1"/>
</dbReference>
<keyword evidence="2" id="KW-0645">Protease</keyword>
<dbReference type="GO" id="GO:0016829">
    <property type="term" value="F:lyase activity"/>
    <property type="evidence" value="ECO:0007669"/>
    <property type="project" value="UniProtKB-KW"/>
</dbReference>
<keyword evidence="10" id="KW-1185">Reference proteome</keyword>
<evidence type="ECO:0000313" key="9">
    <source>
        <dbReference type="EMBL" id="WFD25812.1"/>
    </source>
</evidence>
<keyword evidence="5" id="KW-0190">Covalent protein-DNA linkage</keyword>
<keyword evidence="4" id="KW-0378">Hydrolase</keyword>
<evidence type="ECO:0000256" key="7">
    <source>
        <dbReference type="ARBA" id="ARBA00023239"/>
    </source>
</evidence>
<protein>
    <recommendedName>
        <fullName evidence="11">Abasic site processing protein</fullName>
    </recommendedName>
</protein>